<dbReference type="AlphaFoldDB" id="W9RR63"/>
<comment type="similarity">
    <text evidence="1">Belongs to the 'GDSL' lipolytic enzyme family.</text>
</comment>
<dbReference type="PANTHER" id="PTHR45642">
    <property type="entry name" value="GDSL ESTERASE/LIPASE EXL3"/>
    <property type="match status" value="1"/>
</dbReference>
<dbReference type="InterPro" id="IPR036514">
    <property type="entry name" value="SGNH_hydro_sf"/>
</dbReference>
<name>W9RR63_9ROSA</name>
<reference evidence="4" key="1">
    <citation type="submission" date="2013-01" db="EMBL/GenBank/DDBJ databases">
        <title>Draft Genome Sequence of a Mulberry Tree, Morus notabilis C.K. Schneid.</title>
        <authorList>
            <person name="He N."/>
            <person name="Zhao S."/>
        </authorList>
    </citation>
    <scope>NUCLEOTIDE SEQUENCE</scope>
</reference>
<keyword evidence="2" id="KW-0812">Transmembrane</keyword>
<gene>
    <name evidence="3" type="ORF">L484_019426</name>
</gene>
<dbReference type="GO" id="GO:0005576">
    <property type="term" value="C:extracellular region"/>
    <property type="evidence" value="ECO:0007669"/>
    <property type="project" value="TreeGrafter"/>
</dbReference>
<dbReference type="Proteomes" id="UP000030645">
    <property type="component" value="Unassembled WGS sequence"/>
</dbReference>
<dbReference type="InterPro" id="IPR050592">
    <property type="entry name" value="GDSL_lipolytic_enzyme"/>
</dbReference>
<dbReference type="GO" id="GO:0016788">
    <property type="term" value="F:hydrolase activity, acting on ester bonds"/>
    <property type="evidence" value="ECO:0007669"/>
    <property type="project" value="InterPro"/>
</dbReference>
<feature type="transmembrane region" description="Helical" evidence="2">
    <location>
        <begin position="12"/>
        <end position="31"/>
    </location>
</feature>
<evidence type="ECO:0000313" key="4">
    <source>
        <dbReference type="Proteomes" id="UP000030645"/>
    </source>
</evidence>
<dbReference type="InterPro" id="IPR001087">
    <property type="entry name" value="GDSL"/>
</dbReference>
<dbReference type="PANTHER" id="PTHR45642:SF135">
    <property type="entry name" value="GDSL ESTERASE_LIPASE EXL2"/>
    <property type="match status" value="1"/>
</dbReference>
<keyword evidence="2" id="KW-1133">Transmembrane helix</keyword>
<evidence type="ECO:0000313" key="3">
    <source>
        <dbReference type="EMBL" id="EXC04217.1"/>
    </source>
</evidence>
<dbReference type="Gene3D" id="3.40.50.1110">
    <property type="entry name" value="SGNH hydrolase"/>
    <property type="match status" value="1"/>
</dbReference>
<keyword evidence="4" id="KW-1185">Reference proteome</keyword>
<dbReference type="Pfam" id="PF00657">
    <property type="entry name" value="Lipase_GDSL"/>
    <property type="match status" value="1"/>
</dbReference>
<proteinExistence type="inferred from homology"/>
<dbReference type="STRING" id="981085.W9RR63"/>
<keyword evidence="2" id="KW-0472">Membrane</keyword>
<sequence length="255" mass="28171">MQYPANFLCSSNTTTTAAAAAVVVATLFLVIKLHQSETFFAVHAFGDSVLDTGNNNLKTISKCNFTPYGRDFSEGKPTGNWKTGLSNGYIFSLPLIFFFAAEALAIKEEMPSYHDPNLQRKDLQTGLSFASGCSGYDPLTSQLLLRKLHYDVPSYTDLLLRWASNFLRDLYKLGARKVAVFNVAPLGCLPFARTLGGGIIRKCVEKINQAVQMFNANLSSELASLDNELHDSNFVFVDIYNPVLDLIQEPSKFGE</sequence>
<evidence type="ECO:0000256" key="1">
    <source>
        <dbReference type="ARBA" id="ARBA00008668"/>
    </source>
</evidence>
<protein>
    <submittedName>
        <fullName evidence="3">GDSL esterase/lipase EXL3</fullName>
    </submittedName>
</protein>
<dbReference type="EMBL" id="KE345449">
    <property type="protein sequence ID" value="EXC04217.1"/>
    <property type="molecule type" value="Genomic_DNA"/>
</dbReference>
<dbReference type="eggNOG" id="ENOG502QW19">
    <property type="taxonomic scope" value="Eukaryota"/>
</dbReference>
<accession>W9RR63</accession>
<organism evidence="3 4">
    <name type="scientific">Morus notabilis</name>
    <dbReference type="NCBI Taxonomy" id="981085"/>
    <lineage>
        <taxon>Eukaryota</taxon>
        <taxon>Viridiplantae</taxon>
        <taxon>Streptophyta</taxon>
        <taxon>Embryophyta</taxon>
        <taxon>Tracheophyta</taxon>
        <taxon>Spermatophyta</taxon>
        <taxon>Magnoliopsida</taxon>
        <taxon>eudicotyledons</taxon>
        <taxon>Gunneridae</taxon>
        <taxon>Pentapetalae</taxon>
        <taxon>rosids</taxon>
        <taxon>fabids</taxon>
        <taxon>Rosales</taxon>
        <taxon>Moraceae</taxon>
        <taxon>Moreae</taxon>
        <taxon>Morus</taxon>
    </lineage>
</organism>
<evidence type="ECO:0000256" key="2">
    <source>
        <dbReference type="SAM" id="Phobius"/>
    </source>
</evidence>